<dbReference type="OrthoDB" id="582199at2"/>
<dbReference type="AlphaFoldDB" id="A0A0J7Y7W7"/>
<dbReference type="RefSeq" id="WP_059149951.1">
    <property type="nucleotide sequence ID" value="NZ_KQ130452.1"/>
</dbReference>
<dbReference type="EMBL" id="JACU01000002">
    <property type="protein sequence ID" value="KMS60009.1"/>
    <property type="molecule type" value="Genomic_DNA"/>
</dbReference>
<organism evidence="1 2">
    <name type="scientific">Novosphingobium barchaimii LL02</name>
    <dbReference type="NCBI Taxonomy" id="1114963"/>
    <lineage>
        <taxon>Bacteria</taxon>
        <taxon>Pseudomonadati</taxon>
        <taxon>Pseudomonadota</taxon>
        <taxon>Alphaproteobacteria</taxon>
        <taxon>Sphingomonadales</taxon>
        <taxon>Sphingomonadaceae</taxon>
        <taxon>Novosphingobium</taxon>
    </lineage>
</organism>
<comment type="caution">
    <text evidence="1">The sequence shown here is derived from an EMBL/GenBank/DDBJ whole genome shotgun (WGS) entry which is preliminary data.</text>
</comment>
<evidence type="ECO:0000313" key="1">
    <source>
        <dbReference type="EMBL" id="KMS60009.1"/>
    </source>
</evidence>
<keyword evidence="2" id="KW-1185">Reference proteome</keyword>
<dbReference type="PATRIC" id="fig|1114963.3.peg.495"/>
<proteinExistence type="predicted"/>
<reference evidence="1 2" key="1">
    <citation type="journal article" date="2015" name="G3 (Bethesda)">
        <title>Insights into Ongoing Evolution of the Hexachlorocyclohexane Catabolic Pathway from Comparative Genomics of Ten Sphingomonadaceae Strains.</title>
        <authorList>
            <person name="Pearce S.L."/>
            <person name="Oakeshott J.G."/>
            <person name="Pandey G."/>
        </authorList>
    </citation>
    <scope>NUCLEOTIDE SEQUENCE [LARGE SCALE GENOMIC DNA]</scope>
    <source>
        <strain evidence="1 2">LL02</strain>
    </source>
</reference>
<accession>A0A0J7Y7W7</accession>
<evidence type="ECO:0000313" key="2">
    <source>
        <dbReference type="Proteomes" id="UP000052268"/>
    </source>
</evidence>
<gene>
    <name evidence="1" type="ORF">V474_07975</name>
</gene>
<name>A0A0J7Y7W7_9SPHN</name>
<protein>
    <submittedName>
        <fullName evidence="1">Uncharacterized protein</fullName>
    </submittedName>
</protein>
<sequence>MKPNQLELRVDPADGRIFAVHIQRGKPVRKIKDLTDEISLCLCADLSADNVSKVVERSIQFSDGMVCEISVRMTSPPDQELRTRLDREYADGLGNGVEVLAA</sequence>
<dbReference type="Proteomes" id="UP000052268">
    <property type="component" value="Unassembled WGS sequence"/>
</dbReference>